<dbReference type="Proteomes" id="UP000193560">
    <property type="component" value="Unassembled WGS sequence"/>
</dbReference>
<dbReference type="PANTHER" id="PTHR19304">
    <property type="entry name" value="CYCLIC-AMP RESPONSE ELEMENT BINDING PROTEIN"/>
    <property type="match status" value="1"/>
</dbReference>
<dbReference type="Pfam" id="PF00170">
    <property type="entry name" value="bZIP_1"/>
    <property type="match status" value="1"/>
</dbReference>
<comment type="caution">
    <text evidence="9">The sequence shown here is derived from an EMBL/GenBank/DDBJ whole genome shotgun (WGS) entry which is preliminary data.</text>
</comment>
<feature type="compositionally biased region" description="Polar residues" evidence="7">
    <location>
        <begin position="1"/>
        <end position="26"/>
    </location>
</feature>
<evidence type="ECO:0000256" key="3">
    <source>
        <dbReference type="ARBA" id="ARBA00023125"/>
    </source>
</evidence>
<feature type="compositionally biased region" description="Low complexity" evidence="7">
    <location>
        <begin position="150"/>
        <end position="183"/>
    </location>
</feature>
<evidence type="ECO:0000313" key="9">
    <source>
        <dbReference type="EMBL" id="ORZ10405.1"/>
    </source>
</evidence>
<dbReference type="GO" id="GO:0003700">
    <property type="term" value="F:DNA-binding transcription factor activity"/>
    <property type="evidence" value="ECO:0007669"/>
    <property type="project" value="InterPro"/>
</dbReference>
<evidence type="ECO:0000259" key="8">
    <source>
        <dbReference type="PROSITE" id="PS50217"/>
    </source>
</evidence>
<evidence type="ECO:0000256" key="6">
    <source>
        <dbReference type="SAM" id="Coils"/>
    </source>
</evidence>
<dbReference type="STRING" id="90262.A0A1X2I6C3"/>
<dbReference type="AlphaFoldDB" id="A0A1X2I6C3"/>
<keyword evidence="5" id="KW-0539">Nucleus</keyword>
<dbReference type="InterPro" id="IPR046347">
    <property type="entry name" value="bZIP_sf"/>
</dbReference>
<dbReference type="OrthoDB" id="295274at2759"/>
<accession>A0A1X2I6C3</accession>
<evidence type="ECO:0000256" key="4">
    <source>
        <dbReference type="ARBA" id="ARBA00023163"/>
    </source>
</evidence>
<feature type="region of interest" description="Disordered" evidence="7">
    <location>
        <begin position="1"/>
        <end position="63"/>
    </location>
</feature>
<evidence type="ECO:0000256" key="7">
    <source>
        <dbReference type="SAM" id="MobiDB-lite"/>
    </source>
</evidence>
<dbReference type="InterPro" id="IPR004827">
    <property type="entry name" value="bZIP"/>
</dbReference>
<keyword evidence="2" id="KW-0805">Transcription regulation</keyword>
<comment type="subcellular location">
    <subcellularLocation>
        <location evidence="1">Nucleus</location>
    </subcellularLocation>
</comment>
<dbReference type="CDD" id="cd14687">
    <property type="entry name" value="bZIP_ATF2"/>
    <property type="match status" value="1"/>
</dbReference>
<evidence type="ECO:0000313" key="10">
    <source>
        <dbReference type="Proteomes" id="UP000193560"/>
    </source>
</evidence>
<evidence type="ECO:0000256" key="5">
    <source>
        <dbReference type="ARBA" id="ARBA00023242"/>
    </source>
</evidence>
<gene>
    <name evidence="9" type="ORF">BCR42DRAFT_395650</name>
</gene>
<evidence type="ECO:0000256" key="1">
    <source>
        <dbReference type="ARBA" id="ARBA00004123"/>
    </source>
</evidence>
<dbReference type="GO" id="GO:0003677">
    <property type="term" value="F:DNA binding"/>
    <property type="evidence" value="ECO:0007669"/>
    <property type="project" value="UniProtKB-KW"/>
</dbReference>
<keyword evidence="4" id="KW-0804">Transcription</keyword>
<feature type="coiled-coil region" evidence="6">
    <location>
        <begin position="226"/>
        <end position="253"/>
    </location>
</feature>
<dbReference type="GO" id="GO:0005634">
    <property type="term" value="C:nucleus"/>
    <property type="evidence" value="ECO:0007669"/>
    <property type="project" value="UniProtKB-SubCell"/>
</dbReference>
<dbReference type="PRINTS" id="PR00043">
    <property type="entry name" value="LEUZIPPRJUN"/>
</dbReference>
<dbReference type="SMART" id="SM00338">
    <property type="entry name" value="BRLZ"/>
    <property type="match status" value="1"/>
</dbReference>
<dbReference type="InterPro" id="IPR002112">
    <property type="entry name" value="Leuzip_Jun"/>
</dbReference>
<keyword evidence="3" id="KW-0238">DNA-binding</keyword>
<keyword evidence="6" id="KW-0175">Coiled coil</keyword>
<dbReference type="Gene3D" id="1.20.5.170">
    <property type="match status" value="1"/>
</dbReference>
<feature type="region of interest" description="Disordered" evidence="7">
    <location>
        <begin position="134"/>
        <end position="201"/>
    </location>
</feature>
<proteinExistence type="predicted"/>
<dbReference type="InterPro" id="IPR051027">
    <property type="entry name" value="bZIP_transcription_factors"/>
</dbReference>
<dbReference type="EMBL" id="MCGE01000024">
    <property type="protein sequence ID" value="ORZ10405.1"/>
    <property type="molecule type" value="Genomic_DNA"/>
</dbReference>
<sequence>MAPEYSAQSPSMIESPPQQHINSHCSVTGPAYNLNRNRSLMPGPPSPPIHHHHPSPPWSMTLAANNHNSNNSYDSAWIGPPPPVDAWKYPVIHPNISGSPVSMPYPDHLSSSHSIVPGTSKLLQKNMTEPFMSKQGLSTHEVDERHGDCISPTSPSPSILSYSSTPIQHSSSTSSSSSSSSTSRKQKQLQYHDNNDMTEEENKRQLYLVKNRQAASKCRQRKKEWIAQMQETMASFTAENDVLQQQVIMLREEVLNLKTLLLMCKDCPEAQANGVYGLDSMISSNWRCS</sequence>
<name>A0A1X2I6C3_9FUNG</name>
<keyword evidence="10" id="KW-1185">Reference proteome</keyword>
<dbReference type="SUPFAM" id="SSF57959">
    <property type="entry name" value="Leucine zipper domain"/>
    <property type="match status" value="1"/>
</dbReference>
<organism evidence="9 10">
    <name type="scientific">Absidia repens</name>
    <dbReference type="NCBI Taxonomy" id="90262"/>
    <lineage>
        <taxon>Eukaryota</taxon>
        <taxon>Fungi</taxon>
        <taxon>Fungi incertae sedis</taxon>
        <taxon>Mucoromycota</taxon>
        <taxon>Mucoromycotina</taxon>
        <taxon>Mucoromycetes</taxon>
        <taxon>Mucorales</taxon>
        <taxon>Cunninghamellaceae</taxon>
        <taxon>Absidia</taxon>
    </lineage>
</organism>
<evidence type="ECO:0000256" key="2">
    <source>
        <dbReference type="ARBA" id="ARBA00023015"/>
    </source>
</evidence>
<feature type="domain" description="BZIP" evidence="8">
    <location>
        <begin position="201"/>
        <end position="261"/>
    </location>
</feature>
<dbReference type="PROSITE" id="PS50217">
    <property type="entry name" value="BZIP"/>
    <property type="match status" value="1"/>
</dbReference>
<protein>
    <recommendedName>
        <fullName evidence="8">BZIP domain-containing protein</fullName>
    </recommendedName>
</protein>
<reference evidence="9 10" key="1">
    <citation type="submission" date="2016-07" db="EMBL/GenBank/DDBJ databases">
        <title>Pervasive Adenine N6-methylation of Active Genes in Fungi.</title>
        <authorList>
            <consortium name="DOE Joint Genome Institute"/>
            <person name="Mondo S.J."/>
            <person name="Dannebaum R.O."/>
            <person name="Kuo R.C."/>
            <person name="Labutti K."/>
            <person name="Haridas S."/>
            <person name="Kuo A."/>
            <person name="Salamov A."/>
            <person name="Ahrendt S.R."/>
            <person name="Lipzen A."/>
            <person name="Sullivan W."/>
            <person name="Andreopoulos W.B."/>
            <person name="Clum A."/>
            <person name="Lindquist E."/>
            <person name="Daum C."/>
            <person name="Ramamoorthy G.K."/>
            <person name="Gryganskyi A."/>
            <person name="Culley D."/>
            <person name="Magnuson J.K."/>
            <person name="James T.Y."/>
            <person name="O'Malley M.A."/>
            <person name="Stajich J.E."/>
            <person name="Spatafora J.W."/>
            <person name="Visel A."/>
            <person name="Grigoriev I.V."/>
        </authorList>
    </citation>
    <scope>NUCLEOTIDE SEQUENCE [LARGE SCALE GENOMIC DNA]</scope>
    <source>
        <strain evidence="9 10">NRRL 1336</strain>
    </source>
</reference>